<reference evidence="1" key="1">
    <citation type="submission" date="2018-10" db="EMBL/GenBank/DDBJ databases">
        <title>Effector identification in a new, highly contiguous assembly of the strawberry crown rot pathogen Phytophthora cactorum.</title>
        <authorList>
            <person name="Armitage A.D."/>
            <person name="Nellist C.F."/>
            <person name="Bates H."/>
            <person name="Vickerstaff R.J."/>
            <person name="Harrison R.J."/>
        </authorList>
    </citation>
    <scope>NUCLEOTIDE SEQUENCE</scope>
    <source>
        <strain evidence="1">4032</strain>
    </source>
</reference>
<organism evidence="1 2">
    <name type="scientific">Phytophthora cactorum</name>
    <dbReference type="NCBI Taxonomy" id="29920"/>
    <lineage>
        <taxon>Eukaryota</taxon>
        <taxon>Sar</taxon>
        <taxon>Stramenopiles</taxon>
        <taxon>Oomycota</taxon>
        <taxon>Peronosporomycetes</taxon>
        <taxon>Peronosporales</taxon>
        <taxon>Peronosporaceae</taxon>
        <taxon>Phytophthora</taxon>
    </lineage>
</organism>
<protein>
    <recommendedName>
        <fullName evidence="3">FLYWCH-type domain-containing protein</fullName>
    </recommendedName>
</protein>
<name>A0A8T1A721_9STRA</name>
<dbReference type="EMBL" id="RCMI01002874">
    <property type="protein sequence ID" value="KAG2874447.1"/>
    <property type="molecule type" value="Genomic_DNA"/>
</dbReference>
<sequence>MEYKGYNLYRQRTVEKSGTSNFICAQYRGGCKVRLIVRDDTVKARIGHTCDKDVKQAPTLTDVRAEMRAYLQEACLANLSHLPSLIWERVMASLREAHPDDALNTIPRLPSISIIKYTRAQATGSDAFRAIESVPTRNVAEDDRRPFLQFNVVHIVGCGQHRYVGFGHPDLVRLLRYSSSAIFIDGTFKMAPRPFTQCLIVMVKDPGVNVYVPAIPPV</sequence>
<dbReference type="Proteomes" id="UP000774804">
    <property type="component" value="Unassembled WGS sequence"/>
</dbReference>
<proteinExistence type="predicted"/>
<dbReference type="VEuPathDB" id="FungiDB:PC110_g3927"/>
<dbReference type="Gene3D" id="2.20.25.240">
    <property type="match status" value="1"/>
</dbReference>
<gene>
    <name evidence="1" type="ORF">PC115_g24149</name>
</gene>
<evidence type="ECO:0000313" key="1">
    <source>
        <dbReference type="EMBL" id="KAG2874447.1"/>
    </source>
</evidence>
<evidence type="ECO:0008006" key="3">
    <source>
        <dbReference type="Google" id="ProtNLM"/>
    </source>
</evidence>
<dbReference type="AlphaFoldDB" id="A0A8T1A721"/>
<evidence type="ECO:0000313" key="2">
    <source>
        <dbReference type="Proteomes" id="UP000774804"/>
    </source>
</evidence>
<accession>A0A8T1A721</accession>
<comment type="caution">
    <text evidence="1">The sequence shown here is derived from an EMBL/GenBank/DDBJ whole genome shotgun (WGS) entry which is preliminary data.</text>
</comment>